<dbReference type="PROSITE" id="PS50837">
    <property type="entry name" value="NACHT"/>
    <property type="match status" value="1"/>
</dbReference>
<evidence type="ECO:0000259" key="1">
    <source>
        <dbReference type="PROSITE" id="PS50837"/>
    </source>
</evidence>
<organism evidence="2 3">
    <name type="scientific">Homarus americanus</name>
    <name type="common">American lobster</name>
    <dbReference type="NCBI Taxonomy" id="6706"/>
    <lineage>
        <taxon>Eukaryota</taxon>
        <taxon>Metazoa</taxon>
        <taxon>Ecdysozoa</taxon>
        <taxon>Arthropoda</taxon>
        <taxon>Crustacea</taxon>
        <taxon>Multicrustacea</taxon>
        <taxon>Malacostraca</taxon>
        <taxon>Eumalacostraca</taxon>
        <taxon>Eucarida</taxon>
        <taxon>Decapoda</taxon>
        <taxon>Pleocyemata</taxon>
        <taxon>Astacidea</taxon>
        <taxon>Nephropoidea</taxon>
        <taxon>Nephropidae</taxon>
        <taxon>Homarus</taxon>
    </lineage>
</organism>
<dbReference type="InterPro" id="IPR007111">
    <property type="entry name" value="NACHT_NTPase"/>
</dbReference>
<reference evidence="2" key="1">
    <citation type="journal article" date="2021" name="Sci. Adv.">
        <title>The American lobster genome reveals insights on longevity, neural, and immune adaptations.</title>
        <authorList>
            <person name="Polinski J.M."/>
            <person name="Zimin A.V."/>
            <person name="Clark K.F."/>
            <person name="Kohn A.B."/>
            <person name="Sadowski N."/>
            <person name="Timp W."/>
            <person name="Ptitsyn A."/>
            <person name="Khanna P."/>
            <person name="Romanova D.Y."/>
            <person name="Williams P."/>
            <person name="Greenwood S.J."/>
            <person name="Moroz L.L."/>
            <person name="Walt D.R."/>
            <person name="Bodnar A.G."/>
        </authorList>
    </citation>
    <scope>NUCLEOTIDE SEQUENCE</scope>
    <source>
        <strain evidence="2">GMGI-L3</strain>
    </source>
</reference>
<dbReference type="Pfam" id="PF05729">
    <property type="entry name" value="NACHT"/>
    <property type="match status" value="1"/>
</dbReference>
<dbReference type="EMBL" id="JAHLQT010004633">
    <property type="protein sequence ID" value="KAG7175799.1"/>
    <property type="molecule type" value="Genomic_DNA"/>
</dbReference>
<gene>
    <name evidence="2" type="primary">Nlrc4-L1</name>
    <name evidence="2" type="ORF">Hamer_G009817</name>
</gene>
<evidence type="ECO:0000313" key="3">
    <source>
        <dbReference type="Proteomes" id="UP000747542"/>
    </source>
</evidence>
<accession>A0A8J5TIB8</accession>
<dbReference type="OrthoDB" id="120976at2759"/>
<proteinExistence type="predicted"/>
<dbReference type="AlphaFoldDB" id="A0A8J5TIB8"/>
<sequence>MDETVNNSSNSGGVPQKELHRLRYSHAVNGVGQRVMADTLKWLYQGGTSSYKDYLTLTLGLSSTQYKREFDKHLRKKLDDGDPVDSFDITLCYALLRRTCGLSGDESVWSIHSPQSPNLEYDLYSVKQHRNLLAHESLTLTEQQLEDVLTQLETLYCDIYERTGALAGMDQPYIAQLSRNVRQEMMSLRQKIREKLDPSDLPRLQQEIKECNAYLKSEIEKMAKEELLVMYHPLCTIEIVPWLHISEGNTKPNQLYTKIIVKEDVMVTGTQRQSRAGQDVQIKSLLQVRTSDNHLADVLIFTGDGGLGKTTLLKYILEKWMLEDPDMLGLTEYKLLLYTEMRYPHINNLEQLLENLLSQTRQRAGITVEHLKCLILEMPILVILDGYDEKNPASNNLVYEILHIRGNNLRVIISTRPNCTEELNILVPSTKHKSNFILHGIGPLHQADFIEKHVNCLVQDSRRLNVKEEVVKKLSMLRQELGELLNSPLTLTLLVLLGVECPSTVNALMTATELFEEFSNLITSKLIFRLQQKGVIDAEYKCSEFLKFYNEFSLRTFLRREYELRKETVEELENKCRSLVLPSKEVLSSYYTVIRSKERMNIVIKLKPHHLRFQEYAGGQYVVSQILAKGERFNGNIIHQLLTEDIQPGPTEYKLNLYNILLHITGIMATSYGSLLDKYSSQILELVDIGDTTQGSLHISPLLRHITEARNNRSVILAVTARLRVLTHETERSEWIVEENCVGALMDVLSVTVPDVVNIVIQSDPSDVPQLESALALMSQKKIELEIYLMKHIWTKCVSGASDYLMKTCKANIRKSGKVCRLTGFGGCLGTGGVLWLPRTLVYLTVRVSPPALHILDQHLPRFTHLSHLEIQLEDEERCPASSFPMLTFSGDVLRFYICSGITDHLHDVSWAADVAVRVWPKEGRGNSQDAVGFRDINLTSTGAALLLFMLSHYGFKGASYIWIEFSQVMPSDEVDQIQRLSRELLSTHLYT</sequence>
<dbReference type="PANTHER" id="PTHR46312:SF2">
    <property type="entry name" value="NUCLEOTIDE-BINDING OLIGOMERIZATION DOMAIN-CONTAINING PROTEIN 2-LIKE"/>
    <property type="match status" value="1"/>
</dbReference>
<name>A0A8J5TIB8_HOMAM</name>
<feature type="domain" description="NACHT" evidence="1">
    <location>
        <begin position="297"/>
        <end position="389"/>
    </location>
</feature>
<keyword evidence="3" id="KW-1185">Reference proteome</keyword>
<dbReference type="Proteomes" id="UP000747542">
    <property type="component" value="Unassembled WGS sequence"/>
</dbReference>
<dbReference type="PANTHER" id="PTHR46312">
    <property type="entry name" value="NACHT DOMAIN-CONTAINING PROTEIN"/>
    <property type="match status" value="1"/>
</dbReference>
<protein>
    <submittedName>
        <fullName evidence="2">NLR family CARD domain-containing protein 4-like 1</fullName>
    </submittedName>
</protein>
<evidence type="ECO:0000313" key="2">
    <source>
        <dbReference type="EMBL" id="KAG7175799.1"/>
    </source>
</evidence>
<comment type="caution">
    <text evidence="2">The sequence shown here is derived from an EMBL/GenBank/DDBJ whole genome shotgun (WGS) entry which is preliminary data.</text>
</comment>